<feature type="non-terminal residue" evidence="1">
    <location>
        <position position="1"/>
    </location>
</feature>
<dbReference type="AlphaFoldDB" id="A0AAV5VQM4"/>
<dbReference type="EMBL" id="BTSY01000003">
    <property type="protein sequence ID" value="GMT20965.1"/>
    <property type="molecule type" value="Genomic_DNA"/>
</dbReference>
<comment type="caution">
    <text evidence="1">The sequence shown here is derived from an EMBL/GenBank/DDBJ whole genome shotgun (WGS) entry which is preliminary data.</text>
</comment>
<name>A0AAV5VQM4_9BILA</name>
<feature type="non-terminal residue" evidence="1">
    <location>
        <position position="171"/>
    </location>
</feature>
<evidence type="ECO:0000313" key="4">
    <source>
        <dbReference type="Proteomes" id="UP001432322"/>
    </source>
</evidence>
<evidence type="ECO:0000313" key="1">
    <source>
        <dbReference type="EMBL" id="GMT20965.1"/>
    </source>
</evidence>
<accession>A0AAV5VQM4</accession>
<keyword evidence="4" id="KW-1185">Reference proteome</keyword>
<dbReference type="Proteomes" id="UP001432322">
    <property type="component" value="Unassembled WGS sequence"/>
</dbReference>
<dbReference type="EMBL" id="BTSY01000003">
    <property type="protein sequence ID" value="GMT20996.1"/>
    <property type="molecule type" value="Genomic_DNA"/>
</dbReference>
<evidence type="ECO:0008006" key="5">
    <source>
        <dbReference type="Google" id="ProtNLM"/>
    </source>
</evidence>
<reference evidence="1" key="1">
    <citation type="submission" date="2023-10" db="EMBL/GenBank/DDBJ databases">
        <title>Genome assembly of Pristionchus species.</title>
        <authorList>
            <person name="Yoshida K."/>
            <person name="Sommer R.J."/>
        </authorList>
    </citation>
    <scope>NUCLEOTIDE SEQUENCE</scope>
    <source>
        <strain evidence="1">RS5133</strain>
    </source>
</reference>
<dbReference type="EMBL" id="BTSY01000003">
    <property type="protein sequence ID" value="GMT20997.1"/>
    <property type="molecule type" value="Genomic_DNA"/>
</dbReference>
<sequence length="171" mass="19631">SLLDLPDEIIEVIFFHLNFADQHRIRVNKRLMKIAERMEKRGEGSKEMLEEVYIMWHSSSELGITINSEAERFMPFSTVATVIRRLNGHINSLNLGVDPHDPLLGDQLKVICNSQNRMITIFDMLQEGDSPTITVFDLAFFSRLIKNNTEILVAYLNLALTNDDIIDLNKV</sequence>
<evidence type="ECO:0000313" key="3">
    <source>
        <dbReference type="EMBL" id="GMT20997.1"/>
    </source>
</evidence>
<gene>
    <name evidence="1" type="ORF">PFISCL1PPCAC_12262</name>
    <name evidence="2" type="ORF">PFISCL1PPCAC_12293</name>
    <name evidence="3" type="ORF">PFISCL1PPCAC_12294</name>
</gene>
<organism evidence="1 4">
    <name type="scientific">Pristionchus fissidentatus</name>
    <dbReference type="NCBI Taxonomy" id="1538716"/>
    <lineage>
        <taxon>Eukaryota</taxon>
        <taxon>Metazoa</taxon>
        <taxon>Ecdysozoa</taxon>
        <taxon>Nematoda</taxon>
        <taxon>Chromadorea</taxon>
        <taxon>Rhabditida</taxon>
        <taxon>Rhabditina</taxon>
        <taxon>Diplogasteromorpha</taxon>
        <taxon>Diplogasteroidea</taxon>
        <taxon>Neodiplogasteridae</taxon>
        <taxon>Pristionchus</taxon>
    </lineage>
</organism>
<evidence type="ECO:0000313" key="2">
    <source>
        <dbReference type="EMBL" id="GMT20996.1"/>
    </source>
</evidence>
<protein>
    <recommendedName>
        <fullName evidence="5">F-box domain-containing protein</fullName>
    </recommendedName>
</protein>
<proteinExistence type="predicted"/>